<dbReference type="Proteomes" id="UP001209730">
    <property type="component" value="Unassembled WGS sequence"/>
</dbReference>
<keyword evidence="4" id="KW-1185">Reference proteome</keyword>
<evidence type="ECO:0000313" key="3">
    <source>
        <dbReference type="EMBL" id="MCX2803095.1"/>
    </source>
</evidence>
<feature type="domain" description="Tse2 ADP-ribosyltransferase toxin" evidence="1">
    <location>
        <begin position="15"/>
        <end position="153"/>
    </location>
</feature>
<dbReference type="OrthoDB" id="461120at2"/>
<dbReference type="EMBL" id="JAPHQB010000031">
    <property type="protein sequence ID" value="MCX2803095.1"/>
    <property type="molecule type" value="Genomic_DNA"/>
</dbReference>
<reference evidence="3" key="3">
    <citation type="submission" date="2022-11" db="EMBL/GenBank/DDBJ databases">
        <title>Chitin-degrading and fungicidal potential of chitinolytic bacterial strains from marine environment of the Pacific Ocean regions.</title>
        <authorList>
            <person name="Pentekhina I."/>
            <person name="Nedashkovskaya O."/>
            <person name="Seitkalieva A."/>
            <person name="Podvolotskaya A."/>
            <person name="Tekutyeva L."/>
            <person name="Balabanova L."/>
        </authorList>
    </citation>
    <scope>NUCLEOTIDE SEQUENCE</scope>
    <source>
        <strain evidence="3">KMM 6838</strain>
    </source>
</reference>
<organism evidence="2 4">
    <name type="scientific">Microbulbifer thermotolerans</name>
    <dbReference type="NCBI Taxonomy" id="252514"/>
    <lineage>
        <taxon>Bacteria</taxon>
        <taxon>Pseudomonadati</taxon>
        <taxon>Pseudomonadota</taxon>
        <taxon>Gammaproteobacteria</taxon>
        <taxon>Cellvibrionales</taxon>
        <taxon>Microbulbiferaceae</taxon>
        <taxon>Microbulbifer</taxon>
    </lineage>
</organism>
<reference evidence="2" key="2">
    <citation type="submission" date="2016-03" db="EMBL/GenBank/DDBJ databases">
        <authorList>
            <person name="Ploux O."/>
        </authorList>
    </citation>
    <scope>NUCLEOTIDE SEQUENCE [LARGE SCALE GENOMIC DNA]</scope>
    <source>
        <strain evidence="2">DAU221</strain>
    </source>
</reference>
<dbReference type="InterPro" id="IPR041018">
    <property type="entry name" value="ADPRTs_Tse2"/>
</dbReference>
<dbReference type="GeneID" id="76609034"/>
<proteinExistence type="predicted"/>
<dbReference type="EMBL" id="CP014864">
    <property type="protein sequence ID" value="AMX03432.1"/>
    <property type="molecule type" value="Genomic_DNA"/>
</dbReference>
<accession>A0A143HQ68</accession>
<evidence type="ECO:0000313" key="2">
    <source>
        <dbReference type="EMBL" id="AMX03432.1"/>
    </source>
</evidence>
<dbReference type="Pfam" id="PF18648">
    <property type="entry name" value="ADPRTs_Tse2"/>
    <property type="match status" value="1"/>
</dbReference>
<protein>
    <recommendedName>
        <fullName evidence="1">Tse2 ADP-ribosyltransferase toxin domain-containing protein</fullName>
    </recommendedName>
</protein>
<gene>
    <name evidence="2" type="ORF">A3224_13385</name>
    <name evidence="3" type="ORF">OQJ68_14975</name>
</gene>
<evidence type="ECO:0000259" key="1">
    <source>
        <dbReference type="Pfam" id="PF18648"/>
    </source>
</evidence>
<dbReference type="Proteomes" id="UP000076077">
    <property type="component" value="Chromosome"/>
</dbReference>
<name>A0A143HQ68_MICTH</name>
<evidence type="ECO:0000313" key="4">
    <source>
        <dbReference type="Proteomes" id="UP000076077"/>
    </source>
</evidence>
<reference evidence="4" key="1">
    <citation type="submission" date="2016-03" db="EMBL/GenBank/DDBJ databases">
        <authorList>
            <person name="Lee Y.-S."/>
            <person name="Choi Y.-L."/>
        </authorList>
    </citation>
    <scope>NUCLEOTIDE SEQUENCE [LARGE SCALE GENOMIC DNA]</scope>
    <source>
        <strain evidence="4">DAU221</strain>
    </source>
</reference>
<dbReference type="KEGG" id="mthd:A3224_13385"/>
<dbReference type="AlphaFoldDB" id="A0A143HQ68"/>
<sequence length="154" mass="17850">MTATVLKDVLLSKNQIEKYFDGQVPINLWRAMNVKANKEPFEFVEEPYMLSNGRPRPADIKIENVGKEKWVKVKERPRGLSTFDKPGLPKGKNWEYFRIPKGTTLPYGLAIVKDEYNSRFDATHYTIAPAFDMPLWRFKMLLNSLAQDLIKEAV</sequence>
<dbReference type="RefSeq" id="WP_067155610.1">
    <property type="nucleotide sequence ID" value="NZ_CP014864.1"/>
</dbReference>